<comment type="caution">
    <text evidence="2">The sequence shown here is derived from an EMBL/GenBank/DDBJ whole genome shotgun (WGS) entry which is preliminary data.</text>
</comment>
<protein>
    <submittedName>
        <fullName evidence="2">Uncharacterized protein</fullName>
    </submittedName>
</protein>
<dbReference type="EMBL" id="JBEDUW010000002">
    <property type="protein sequence ID" value="KAK9943988.1"/>
    <property type="molecule type" value="Genomic_DNA"/>
</dbReference>
<proteinExistence type="predicted"/>
<keyword evidence="3" id="KW-1185">Reference proteome</keyword>
<evidence type="ECO:0000313" key="3">
    <source>
        <dbReference type="Proteomes" id="UP001457282"/>
    </source>
</evidence>
<feature type="region of interest" description="Disordered" evidence="1">
    <location>
        <begin position="1"/>
        <end position="49"/>
    </location>
</feature>
<evidence type="ECO:0000313" key="2">
    <source>
        <dbReference type="EMBL" id="KAK9943988.1"/>
    </source>
</evidence>
<organism evidence="2 3">
    <name type="scientific">Rubus argutus</name>
    <name type="common">Southern blackberry</name>
    <dbReference type="NCBI Taxonomy" id="59490"/>
    <lineage>
        <taxon>Eukaryota</taxon>
        <taxon>Viridiplantae</taxon>
        <taxon>Streptophyta</taxon>
        <taxon>Embryophyta</taxon>
        <taxon>Tracheophyta</taxon>
        <taxon>Spermatophyta</taxon>
        <taxon>Magnoliopsida</taxon>
        <taxon>eudicotyledons</taxon>
        <taxon>Gunneridae</taxon>
        <taxon>Pentapetalae</taxon>
        <taxon>rosids</taxon>
        <taxon>fabids</taxon>
        <taxon>Rosales</taxon>
        <taxon>Rosaceae</taxon>
        <taxon>Rosoideae</taxon>
        <taxon>Rosoideae incertae sedis</taxon>
        <taxon>Rubus</taxon>
    </lineage>
</organism>
<evidence type="ECO:0000256" key="1">
    <source>
        <dbReference type="SAM" id="MobiDB-lite"/>
    </source>
</evidence>
<sequence>MLLKKASTLSPSVLPQSPPQPHRILPQIGLLPTPEPPMAQPGGNENSSNRCKWVSEWRRCSSGELLRFSSTVDDVKSPKSRLEVAIMEERELSAREAVVV</sequence>
<dbReference type="AlphaFoldDB" id="A0AAW1Y4C9"/>
<accession>A0AAW1Y4C9</accession>
<reference evidence="2 3" key="1">
    <citation type="journal article" date="2023" name="G3 (Bethesda)">
        <title>A chromosome-length genome assembly and annotation of blackberry (Rubus argutus, cv. 'Hillquist').</title>
        <authorList>
            <person name="Bruna T."/>
            <person name="Aryal R."/>
            <person name="Dudchenko O."/>
            <person name="Sargent D.J."/>
            <person name="Mead D."/>
            <person name="Buti M."/>
            <person name="Cavallini A."/>
            <person name="Hytonen T."/>
            <person name="Andres J."/>
            <person name="Pham M."/>
            <person name="Weisz D."/>
            <person name="Mascagni F."/>
            <person name="Usai G."/>
            <person name="Natali L."/>
            <person name="Bassil N."/>
            <person name="Fernandez G.E."/>
            <person name="Lomsadze A."/>
            <person name="Armour M."/>
            <person name="Olukolu B."/>
            <person name="Poorten T."/>
            <person name="Britton C."/>
            <person name="Davik J."/>
            <person name="Ashrafi H."/>
            <person name="Aiden E.L."/>
            <person name="Borodovsky M."/>
            <person name="Worthington M."/>
        </authorList>
    </citation>
    <scope>NUCLEOTIDE SEQUENCE [LARGE SCALE GENOMIC DNA]</scope>
    <source>
        <strain evidence="2">PI 553951</strain>
    </source>
</reference>
<name>A0AAW1Y4C9_RUBAR</name>
<gene>
    <name evidence="2" type="ORF">M0R45_009574</name>
</gene>
<dbReference type="Proteomes" id="UP001457282">
    <property type="component" value="Unassembled WGS sequence"/>
</dbReference>